<gene>
    <name evidence="5" type="ORF">H257_14779</name>
</gene>
<proteinExistence type="predicted"/>
<dbReference type="OrthoDB" id="77257at2759"/>
<comment type="cofactor">
    <cofactor evidence="1">
        <name>a divalent metal cation</name>
        <dbReference type="ChEBI" id="CHEBI:60240"/>
    </cofactor>
</comment>
<evidence type="ECO:0000259" key="4">
    <source>
        <dbReference type="Pfam" id="PF13359"/>
    </source>
</evidence>
<dbReference type="EMBL" id="KI913175">
    <property type="protein sequence ID" value="ETV69543.1"/>
    <property type="molecule type" value="Genomic_DNA"/>
</dbReference>
<dbReference type="InterPro" id="IPR027806">
    <property type="entry name" value="HARBI1_dom"/>
</dbReference>
<feature type="region of interest" description="Disordered" evidence="3">
    <location>
        <begin position="1"/>
        <end position="21"/>
    </location>
</feature>
<feature type="region of interest" description="Disordered" evidence="3">
    <location>
        <begin position="83"/>
        <end position="123"/>
    </location>
</feature>
<evidence type="ECO:0000313" key="5">
    <source>
        <dbReference type="EMBL" id="ETV69543.1"/>
    </source>
</evidence>
<dbReference type="GeneID" id="20816775"/>
<dbReference type="GO" id="GO:0046872">
    <property type="term" value="F:metal ion binding"/>
    <property type="evidence" value="ECO:0007669"/>
    <property type="project" value="UniProtKB-KW"/>
</dbReference>
<dbReference type="AlphaFoldDB" id="W4FSE4"/>
<name>W4FSE4_APHAT</name>
<accession>W4FSE4</accession>
<evidence type="ECO:0000256" key="1">
    <source>
        <dbReference type="ARBA" id="ARBA00001968"/>
    </source>
</evidence>
<keyword evidence="2" id="KW-0479">Metal-binding</keyword>
<protein>
    <recommendedName>
        <fullName evidence="4">DDE Tnp4 domain-containing protein</fullName>
    </recommendedName>
</protein>
<organism evidence="5">
    <name type="scientific">Aphanomyces astaci</name>
    <name type="common">Crayfish plague agent</name>
    <dbReference type="NCBI Taxonomy" id="112090"/>
    <lineage>
        <taxon>Eukaryota</taxon>
        <taxon>Sar</taxon>
        <taxon>Stramenopiles</taxon>
        <taxon>Oomycota</taxon>
        <taxon>Saprolegniomycetes</taxon>
        <taxon>Saprolegniales</taxon>
        <taxon>Verrucalvaceae</taxon>
        <taxon>Aphanomyces</taxon>
    </lineage>
</organism>
<dbReference type="VEuPathDB" id="FungiDB:H257_14779"/>
<reference evidence="5" key="1">
    <citation type="submission" date="2013-12" db="EMBL/GenBank/DDBJ databases">
        <title>The Genome Sequence of Aphanomyces astaci APO3.</title>
        <authorList>
            <consortium name="The Broad Institute Genomics Platform"/>
            <person name="Russ C."/>
            <person name="Tyler B."/>
            <person name="van West P."/>
            <person name="Dieguez-Uribeondo J."/>
            <person name="Young S.K."/>
            <person name="Zeng Q."/>
            <person name="Gargeya S."/>
            <person name="Fitzgerald M."/>
            <person name="Abouelleil A."/>
            <person name="Alvarado L."/>
            <person name="Chapman S.B."/>
            <person name="Gainer-Dewar J."/>
            <person name="Goldberg J."/>
            <person name="Griggs A."/>
            <person name="Gujja S."/>
            <person name="Hansen M."/>
            <person name="Howarth C."/>
            <person name="Imamovic A."/>
            <person name="Ireland A."/>
            <person name="Larimer J."/>
            <person name="McCowan C."/>
            <person name="Murphy C."/>
            <person name="Pearson M."/>
            <person name="Poon T.W."/>
            <person name="Priest M."/>
            <person name="Roberts A."/>
            <person name="Saif S."/>
            <person name="Shea T."/>
            <person name="Sykes S."/>
            <person name="Wortman J."/>
            <person name="Nusbaum C."/>
            <person name="Birren B."/>
        </authorList>
    </citation>
    <scope>NUCLEOTIDE SEQUENCE [LARGE SCALE GENOMIC DNA]</scope>
    <source>
        <strain evidence="5">APO3</strain>
    </source>
</reference>
<feature type="domain" description="DDE Tnp4" evidence="4">
    <location>
        <begin position="96"/>
        <end position="233"/>
    </location>
</feature>
<dbReference type="STRING" id="112090.W4FSE4"/>
<evidence type="ECO:0000256" key="3">
    <source>
        <dbReference type="SAM" id="MobiDB-lite"/>
    </source>
</evidence>
<dbReference type="Pfam" id="PF13359">
    <property type="entry name" value="DDE_Tnp_4"/>
    <property type="match status" value="1"/>
</dbReference>
<dbReference type="RefSeq" id="XP_009840967.1">
    <property type="nucleotide sequence ID" value="XM_009842665.1"/>
</dbReference>
<sequence>MLVDPQTQQRRQGDTPATTAVTSPARCRFVCSSIHRSHIARPLSQQLQHTIEMQSPVMQSPVVESGSGSDVCSGVNHILATSAAPGRLRNAKPRERDSQPYARKNPMKTLTPQAQTTTSSSTTKDLMHYKGSLAVKSIFDDNLEFHANGLANQGDDDRLDDPERVGGAREWVVLVDKGYQGIQREVVAVLPTKKPIGGVLTADELRTNDRIASDPVIVDSFFGRLKTLWSVCSDIYAWKRQNYGMLFQTWSTD</sequence>
<evidence type="ECO:0000256" key="2">
    <source>
        <dbReference type="ARBA" id="ARBA00022723"/>
    </source>
</evidence>